<reference evidence="2 3" key="1">
    <citation type="submission" date="2022-04" db="EMBL/GenBank/DDBJ databases">
        <title>Spirosoma sp. strain RP8 genome sequencing and assembly.</title>
        <authorList>
            <person name="Jung Y."/>
        </authorList>
    </citation>
    <scope>NUCLEOTIDE SEQUENCE [LARGE SCALE GENOMIC DNA]</scope>
    <source>
        <strain evidence="2 3">RP8</strain>
    </source>
</reference>
<accession>A0ABT0HLT0</accession>
<dbReference type="EMBL" id="JALPRF010000002">
    <property type="protein sequence ID" value="MCK8493119.1"/>
    <property type="molecule type" value="Genomic_DNA"/>
</dbReference>
<gene>
    <name evidence="2" type="ORF">M0L20_14715</name>
</gene>
<protein>
    <submittedName>
        <fullName evidence="2">NAD(P)-dependent oxidoreductase</fullName>
    </submittedName>
</protein>
<dbReference type="PANTHER" id="PTHR48079">
    <property type="entry name" value="PROTEIN YEEZ"/>
    <property type="match status" value="1"/>
</dbReference>
<dbReference type="Proteomes" id="UP001202180">
    <property type="component" value="Unassembled WGS sequence"/>
</dbReference>
<organism evidence="2 3">
    <name type="scientific">Spirosoma liriopis</name>
    <dbReference type="NCBI Taxonomy" id="2937440"/>
    <lineage>
        <taxon>Bacteria</taxon>
        <taxon>Pseudomonadati</taxon>
        <taxon>Bacteroidota</taxon>
        <taxon>Cytophagia</taxon>
        <taxon>Cytophagales</taxon>
        <taxon>Cytophagaceae</taxon>
        <taxon>Spirosoma</taxon>
    </lineage>
</organism>
<feature type="domain" description="NAD-dependent epimerase/dehydratase" evidence="1">
    <location>
        <begin position="8"/>
        <end position="207"/>
    </location>
</feature>
<keyword evidence="3" id="KW-1185">Reference proteome</keyword>
<evidence type="ECO:0000313" key="2">
    <source>
        <dbReference type="EMBL" id="MCK8493119.1"/>
    </source>
</evidence>
<dbReference type="RefSeq" id="WP_248477696.1">
    <property type="nucleotide sequence ID" value="NZ_JALPRF010000002.1"/>
</dbReference>
<name>A0ABT0HLT0_9BACT</name>
<evidence type="ECO:0000313" key="3">
    <source>
        <dbReference type="Proteomes" id="UP001202180"/>
    </source>
</evidence>
<dbReference type="InterPro" id="IPR001509">
    <property type="entry name" value="Epimerase_deHydtase"/>
</dbReference>
<dbReference type="Pfam" id="PF01370">
    <property type="entry name" value="Epimerase"/>
    <property type="match status" value="1"/>
</dbReference>
<proteinExistence type="predicted"/>
<dbReference type="Gene3D" id="3.40.50.720">
    <property type="entry name" value="NAD(P)-binding Rossmann-like Domain"/>
    <property type="match status" value="1"/>
</dbReference>
<comment type="caution">
    <text evidence="2">The sequence shown here is derived from an EMBL/GenBank/DDBJ whole genome shotgun (WGS) entry which is preliminary data.</text>
</comment>
<evidence type="ECO:0000259" key="1">
    <source>
        <dbReference type="Pfam" id="PF01370"/>
    </source>
</evidence>
<dbReference type="SUPFAM" id="SSF51735">
    <property type="entry name" value="NAD(P)-binding Rossmann-fold domains"/>
    <property type="match status" value="1"/>
</dbReference>
<dbReference type="InterPro" id="IPR051783">
    <property type="entry name" value="NAD(P)-dependent_oxidoreduct"/>
</dbReference>
<dbReference type="InterPro" id="IPR036291">
    <property type="entry name" value="NAD(P)-bd_dom_sf"/>
</dbReference>
<sequence length="276" mass="30068">MNRESEKILVTGVTGLVGARLLPRLIEAGFDCRVLVREGKDAPAKAMVIPGDLFDTASLVPAVKDVSAIIHLAAVFRSQDTDLIWRSNLDGTRNLIAAAKAHAPNARFILASTAHVYSINNPHPGREDDAVDPQHAYPASKVAAEKELRESGLTWSILRFPFVYGDGDGHLAMLPEHIKAANWHPAMKISTVHHRDIATAVKMALAGAMDKRVVNITDEAPTSIYELVKLVGQPLKSSADPLPNPWYLHADSSLARSLGFQPVVRTVYQALQEKIL</sequence>
<dbReference type="PANTHER" id="PTHR48079:SF6">
    <property type="entry name" value="NAD(P)-BINDING DOMAIN-CONTAINING PROTEIN-RELATED"/>
    <property type="match status" value="1"/>
</dbReference>